<evidence type="ECO:0000313" key="3">
    <source>
        <dbReference type="EMBL" id="MBC5620403.1"/>
    </source>
</evidence>
<feature type="chain" id="PRO_5046304184" evidence="1">
    <location>
        <begin position="20"/>
        <end position="281"/>
    </location>
</feature>
<dbReference type="EMBL" id="JACOOH010000002">
    <property type="protein sequence ID" value="MBC5620403.1"/>
    <property type="molecule type" value="Genomic_DNA"/>
</dbReference>
<sequence>MRTKNFLFTALLLSGFAFTSCDDNDDNYTPDGKIQEAFITKYPNAQRVEWEKKYDHYVADFYLEGIEREAWINAQGEWVMTESDIRYTDLPAEVQSAFQASEYKDWKIDDVDMLERVEMEPVYVIEVEQGKQEFDLYYAADGTLLKAVEDMDNNNEHHPTTVPEALKTAIDNRYPGAVILDIDVEKGITEIDIRHEGKSKEVHFNAQNEWLYTSWDVRQSEVPTEVMTTINNAISQNHKGYKIDDIEYEERPNGDVYVFELEKENDRDIYVTVDMEGNIVK</sequence>
<accession>A0ABR7CXK4</accession>
<evidence type="ECO:0000259" key="2">
    <source>
        <dbReference type="Pfam" id="PF11396"/>
    </source>
</evidence>
<dbReference type="SUPFAM" id="SSF160574">
    <property type="entry name" value="BT0923-like"/>
    <property type="match status" value="2"/>
</dbReference>
<evidence type="ECO:0000256" key="1">
    <source>
        <dbReference type="SAM" id="SignalP"/>
    </source>
</evidence>
<keyword evidence="1" id="KW-0732">Signal</keyword>
<reference evidence="3 4" key="1">
    <citation type="submission" date="2020-08" db="EMBL/GenBank/DDBJ databases">
        <title>Genome public.</title>
        <authorList>
            <person name="Liu C."/>
            <person name="Sun Q."/>
        </authorList>
    </citation>
    <scope>NUCLEOTIDE SEQUENCE [LARGE SCALE GENOMIC DNA]</scope>
    <source>
        <strain evidence="3 4">NSJ-56</strain>
    </source>
</reference>
<comment type="caution">
    <text evidence="3">The sequence shown here is derived from an EMBL/GenBank/DDBJ whole genome shotgun (WGS) entry which is preliminary data.</text>
</comment>
<feature type="signal peptide" evidence="1">
    <location>
        <begin position="1"/>
        <end position="19"/>
    </location>
</feature>
<gene>
    <name evidence="3" type="ORF">H8S64_04770</name>
</gene>
<feature type="domain" description="Putative beta-lactamase-inhibitor-like PepSY-like" evidence="2">
    <location>
        <begin position="159"/>
        <end position="194"/>
    </location>
</feature>
<protein>
    <submittedName>
        <fullName evidence="3">PepSY-like domain-containing protein</fullName>
    </submittedName>
</protein>
<name>A0ABR7CXK4_9BACT</name>
<dbReference type="Proteomes" id="UP000646484">
    <property type="component" value="Unassembled WGS sequence"/>
</dbReference>
<proteinExistence type="predicted"/>
<dbReference type="RefSeq" id="WP_099292164.1">
    <property type="nucleotide sequence ID" value="NZ_JACOOH010000002.1"/>
</dbReference>
<feature type="domain" description="Putative beta-lactamase-inhibitor-like PepSY-like" evidence="2">
    <location>
        <begin position="56"/>
        <end position="146"/>
    </location>
</feature>
<dbReference type="Gene3D" id="3.10.450.360">
    <property type="match status" value="2"/>
</dbReference>
<dbReference type="Pfam" id="PF11396">
    <property type="entry name" value="PepSY_like"/>
    <property type="match status" value="3"/>
</dbReference>
<dbReference type="PROSITE" id="PS51257">
    <property type="entry name" value="PROKAR_LIPOPROTEIN"/>
    <property type="match status" value="1"/>
</dbReference>
<dbReference type="InterPro" id="IPR021533">
    <property type="entry name" value="PepSY-like"/>
</dbReference>
<evidence type="ECO:0000313" key="4">
    <source>
        <dbReference type="Proteomes" id="UP000646484"/>
    </source>
</evidence>
<keyword evidence="4" id="KW-1185">Reference proteome</keyword>
<feature type="domain" description="Putative beta-lactamase-inhibitor-like PepSY-like" evidence="2">
    <location>
        <begin position="200"/>
        <end position="280"/>
    </location>
</feature>
<organism evidence="3 4">
    <name type="scientific">Butyricimonas hominis</name>
    <dbReference type="NCBI Taxonomy" id="2763032"/>
    <lineage>
        <taxon>Bacteria</taxon>
        <taxon>Pseudomonadati</taxon>
        <taxon>Bacteroidota</taxon>
        <taxon>Bacteroidia</taxon>
        <taxon>Bacteroidales</taxon>
        <taxon>Odoribacteraceae</taxon>
        <taxon>Butyricimonas</taxon>
    </lineage>
</organism>